<keyword evidence="2" id="KW-1185">Reference proteome</keyword>
<evidence type="ECO:0008006" key="3">
    <source>
        <dbReference type="Google" id="ProtNLM"/>
    </source>
</evidence>
<reference evidence="1 2" key="1">
    <citation type="journal article" date="2016" name="Int. J. Syst. Evol. Microbiol.">
        <title>Panacibacter ginsenosidivorans gen. nov., sp. nov., with ginsenoside converting activity isolated from soil of a ginseng field.</title>
        <authorList>
            <person name="Siddiqi M.Z."/>
            <person name="Muhammad Shafi S."/>
            <person name="Choi K.D."/>
            <person name="Im W.T."/>
        </authorList>
    </citation>
    <scope>NUCLEOTIDE SEQUENCE [LARGE SCALE GENOMIC DNA]</scope>
    <source>
        <strain evidence="1 2">Gsoil1550</strain>
    </source>
</reference>
<dbReference type="EMBL" id="CP042435">
    <property type="protein sequence ID" value="QEC66766.1"/>
    <property type="molecule type" value="Genomic_DNA"/>
</dbReference>
<proteinExistence type="predicted"/>
<dbReference type="PROSITE" id="PS51257">
    <property type="entry name" value="PROKAR_LIPOPROTEIN"/>
    <property type="match status" value="1"/>
</dbReference>
<organism evidence="1 2">
    <name type="scientific">Panacibacter ginsenosidivorans</name>
    <dbReference type="NCBI Taxonomy" id="1813871"/>
    <lineage>
        <taxon>Bacteria</taxon>
        <taxon>Pseudomonadati</taxon>
        <taxon>Bacteroidota</taxon>
        <taxon>Chitinophagia</taxon>
        <taxon>Chitinophagales</taxon>
        <taxon>Chitinophagaceae</taxon>
        <taxon>Panacibacter</taxon>
    </lineage>
</organism>
<sequence>MKHTILSITLCLTLFAACKKEKTQEPSPGDPPVDVHTILLKDMIVKNLPSPYYHFEYDNSSFITHVNVQSGYEIYDLLYSNGRISQMNDNTLVNKDKLQYVYDNGKVSKINYINQAGIIFKQNILTYNSAEQLTAVEWDFVNADETTAPERIIQFEYYSDGNLFKVNDHWFEIPGRQPETFTTDTYENYDTKTNVDAFAILYKTNDHLFLLPNIVIQKNNPLKETRSGDGLNYSINYTYTYNNDLPVKKDGDLLILNGESEGTHIDYLITFSYY</sequence>
<name>A0A5B8V7T3_9BACT</name>
<evidence type="ECO:0000313" key="1">
    <source>
        <dbReference type="EMBL" id="QEC66766.1"/>
    </source>
</evidence>
<accession>A0A5B8V7T3</accession>
<gene>
    <name evidence="1" type="ORF">FRZ67_05400</name>
</gene>
<evidence type="ECO:0000313" key="2">
    <source>
        <dbReference type="Proteomes" id="UP000321533"/>
    </source>
</evidence>
<dbReference type="AlphaFoldDB" id="A0A5B8V7T3"/>
<protein>
    <recommendedName>
        <fullName evidence="3">DUF4595 domain-containing protein</fullName>
    </recommendedName>
</protein>
<dbReference type="Proteomes" id="UP000321533">
    <property type="component" value="Chromosome"/>
</dbReference>
<dbReference type="KEGG" id="pgin:FRZ67_05400"/>
<dbReference type="OrthoDB" id="677162at2"/>
<dbReference type="RefSeq" id="WP_147188566.1">
    <property type="nucleotide sequence ID" value="NZ_CP042435.1"/>
</dbReference>